<evidence type="ECO:0000313" key="1">
    <source>
        <dbReference type="EMBL" id="CAD5912047.1"/>
    </source>
</evidence>
<dbReference type="AlphaFoldDB" id="A0A9W4CSM0"/>
<reference evidence="1" key="1">
    <citation type="submission" date="2020-09" db="EMBL/GenBank/DDBJ databases">
        <authorList>
            <person name="Blom J."/>
        </authorList>
    </citation>
    <scope>NUCLEOTIDE SEQUENCE</scope>
    <source>
        <strain evidence="1">No.713</strain>
    </source>
</reference>
<dbReference type="KEGG" id="ppsu:NO713_00103"/>
<sequence>MEYSDKRTDCLKEVAKKCDVPTFNKLDNIIPDLIRSDNDVPMLARTEKQTYQLIDNAINRLNIELDSPVAMSYMSAHPIELLEDCLNLESISWRGQIFMKYFSQQLAEDVKQRIKKAIDCSFDLSVLYGKEVPSLSRIILELLTIDPKLEKLILERAVKVHKECHVSEFQPEYVIEGEEWGFHYQIVIEGFANEFRQDLIDAVQNHNLTVFKELLSRVPLLKSLPQFNYKPQRLSSV</sequence>
<organism evidence="1 2">
    <name type="scientific">Planktothrix pseudagardhii</name>
    <dbReference type="NCBI Taxonomy" id="132604"/>
    <lineage>
        <taxon>Bacteria</taxon>
        <taxon>Bacillati</taxon>
        <taxon>Cyanobacteriota</taxon>
        <taxon>Cyanophyceae</taxon>
        <taxon>Oscillatoriophycideae</taxon>
        <taxon>Oscillatoriales</taxon>
        <taxon>Microcoleaceae</taxon>
        <taxon>Planktothrix</taxon>
    </lineage>
</organism>
<proteinExistence type="predicted"/>
<evidence type="ECO:0000313" key="2">
    <source>
        <dbReference type="Proteomes" id="UP001153719"/>
    </source>
</evidence>
<gene>
    <name evidence="1" type="ORF">NO713_00103</name>
</gene>
<accession>A0A9W4CSM0</accession>
<keyword evidence="2" id="KW-1185">Reference proteome</keyword>
<dbReference type="RefSeq" id="WP_254172748.1">
    <property type="nucleotide sequence ID" value="NZ_LR882967.1"/>
</dbReference>
<name>A0A9W4CSM0_9CYAN</name>
<dbReference type="EMBL" id="LR882967">
    <property type="protein sequence ID" value="CAD5912047.1"/>
    <property type="molecule type" value="Genomic_DNA"/>
</dbReference>
<protein>
    <submittedName>
        <fullName evidence="1">Uncharacterized protein</fullName>
    </submittedName>
</protein>
<dbReference type="Proteomes" id="UP001153719">
    <property type="component" value="Chromosome"/>
</dbReference>